<accession>M6QFS7</accession>
<reference evidence="1 2" key="1">
    <citation type="submission" date="2013-01" db="EMBL/GenBank/DDBJ databases">
        <authorList>
            <person name="Harkins D.M."/>
            <person name="Durkin A.S."/>
            <person name="Brinkac L.M."/>
            <person name="Haft D.H."/>
            <person name="Selengut J.D."/>
            <person name="Sanka R."/>
            <person name="DePew J."/>
            <person name="Purushe J."/>
            <person name="Chanthongthip A."/>
            <person name="Lattana O."/>
            <person name="Phetsouvanh R."/>
            <person name="Newton P.N."/>
            <person name="Vinetz J.M."/>
            <person name="Sutton G.G."/>
            <person name="Nierman W.C."/>
            <person name="Fouts D.E."/>
        </authorList>
    </citation>
    <scope>NUCLEOTIDE SEQUENCE [LARGE SCALE GENOMIC DNA]</scope>
    <source>
        <strain evidence="1 2">UI 13098</strain>
    </source>
</reference>
<comment type="caution">
    <text evidence="1">The sequence shown here is derived from an EMBL/GenBank/DDBJ whole genome shotgun (WGS) entry which is preliminary data.</text>
</comment>
<evidence type="ECO:0000313" key="1">
    <source>
        <dbReference type="EMBL" id="EMN91343.1"/>
    </source>
</evidence>
<protein>
    <submittedName>
        <fullName evidence="1">Uncharacterized protein</fullName>
    </submittedName>
</protein>
<dbReference type="EMBL" id="AHNU02000034">
    <property type="protein sequence ID" value="EMN91343.1"/>
    <property type="molecule type" value="Genomic_DNA"/>
</dbReference>
<dbReference type="AlphaFoldDB" id="M6QFS7"/>
<keyword evidence="2" id="KW-1185">Reference proteome</keyword>
<sequence length="62" mass="7323">MNPFRKYQILEYEISQSDSEFVVNNSDSHEGKFKVLFIVVEFPRKNGHGYAEFFFQNSTGLR</sequence>
<proteinExistence type="predicted"/>
<name>M6QFS7_9LEPT</name>
<dbReference type="Proteomes" id="UP000012118">
    <property type="component" value="Unassembled WGS sequence"/>
</dbReference>
<evidence type="ECO:0000313" key="2">
    <source>
        <dbReference type="Proteomes" id="UP000012118"/>
    </source>
</evidence>
<organism evidence="1 2">
    <name type="scientific">Leptospira weilii str. UI 13098</name>
    <dbReference type="NCBI Taxonomy" id="1088542"/>
    <lineage>
        <taxon>Bacteria</taxon>
        <taxon>Pseudomonadati</taxon>
        <taxon>Spirochaetota</taxon>
        <taxon>Spirochaetia</taxon>
        <taxon>Leptospirales</taxon>
        <taxon>Leptospiraceae</taxon>
        <taxon>Leptospira</taxon>
    </lineage>
</organism>
<gene>
    <name evidence="1" type="ORF">LEP1GSC108_3307</name>
</gene>